<protein>
    <submittedName>
        <fullName evidence="8">Transporter, major facilitator family protein</fullName>
    </submittedName>
</protein>
<keyword evidence="3 6" id="KW-0812">Transmembrane</keyword>
<comment type="caution">
    <text evidence="8">The sequence shown here is derived from an EMBL/GenBank/DDBJ whole genome shotgun (WGS) entry which is preliminary data.</text>
</comment>
<dbReference type="PANTHER" id="PTHR43124:SF3">
    <property type="entry name" value="CHLORAMPHENICOL EFFLUX PUMP RV0191"/>
    <property type="match status" value="1"/>
</dbReference>
<dbReference type="Proteomes" id="UP000078599">
    <property type="component" value="Unassembled WGS sequence"/>
</dbReference>
<keyword evidence="5 6" id="KW-0472">Membrane</keyword>
<dbReference type="Pfam" id="PF07690">
    <property type="entry name" value="MFS_1"/>
    <property type="match status" value="1"/>
</dbReference>
<evidence type="ECO:0000313" key="8">
    <source>
        <dbReference type="EMBL" id="CQR38303.1"/>
    </source>
</evidence>
<feature type="transmembrane region" description="Helical" evidence="6">
    <location>
        <begin position="239"/>
        <end position="258"/>
    </location>
</feature>
<keyword evidence="9" id="KW-1185">Reference proteome</keyword>
<dbReference type="InterPro" id="IPR011701">
    <property type="entry name" value="MFS"/>
</dbReference>
<name>A0ABP1Z6U2_THIA3</name>
<feature type="transmembrane region" description="Helical" evidence="6">
    <location>
        <begin position="366"/>
        <end position="388"/>
    </location>
</feature>
<dbReference type="InterPro" id="IPR001958">
    <property type="entry name" value="Tet-R_TetA/multi-R_MdtG-like"/>
</dbReference>
<evidence type="ECO:0000256" key="6">
    <source>
        <dbReference type="SAM" id="Phobius"/>
    </source>
</evidence>
<organism evidence="8 9">
    <name type="scientific">Thiomonas arsenitoxydans (strain DSM 22701 / CIP 110005 / 3As)</name>
    <dbReference type="NCBI Taxonomy" id="426114"/>
    <lineage>
        <taxon>Bacteria</taxon>
        <taxon>Pseudomonadati</taxon>
        <taxon>Pseudomonadota</taxon>
        <taxon>Betaproteobacteria</taxon>
        <taxon>Burkholderiales</taxon>
        <taxon>Thiomonas</taxon>
    </lineage>
</organism>
<dbReference type="InterPro" id="IPR050189">
    <property type="entry name" value="MFS_Efflux_Transporters"/>
</dbReference>
<dbReference type="Gene3D" id="1.20.1250.20">
    <property type="entry name" value="MFS general substrate transporter like domains"/>
    <property type="match status" value="1"/>
</dbReference>
<feature type="transmembrane region" description="Helical" evidence="6">
    <location>
        <begin position="308"/>
        <end position="326"/>
    </location>
</feature>
<evidence type="ECO:0000256" key="5">
    <source>
        <dbReference type="ARBA" id="ARBA00023136"/>
    </source>
</evidence>
<evidence type="ECO:0000259" key="7">
    <source>
        <dbReference type="PROSITE" id="PS50850"/>
    </source>
</evidence>
<keyword evidence="2" id="KW-1003">Cell membrane</keyword>
<comment type="subcellular location">
    <subcellularLocation>
        <location evidence="1">Cell membrane</location>
        <topology evidence="1">Multi-pass membrane protein</topology>
    </subcellularLocation>
</comment>
<feature type="transmembrane region" description="Helical" evidence="6">
    <location>
        <begin position="99"/>
        <end position="119"/>
    </location>
</feature>
<evidence type="ECO:0000256" key="2">
    <source>
        <dbReference type="ARBA" id="ARBA00022475"/>
    </source>
</evidence>
<feature type="transmembrane region" description="Helical" evidence="6">
    <location>
        <begin position="194"/>
        <end position="218"/>
    </location>
</feature>
<dbReference type="PRINTS" id="PR01035">
    <property type="entry name" value="TCRTETA"/>
</dbReference>
<dbReference type="PROSITE" id="PS50850">
    <property type="entry name" value="MFS"/>
    <property type="match status" value="1"/>
</dbReference>
<feature type="transmembrane region" description="Helical" evidence="6">
    <location>
        <begin position="125"/>
        <end position="147"/>
    </location>
</feature>
<keyword evidence="4 6" id="KW-1133">Transmembrane helix</keyword>
<feature type="transmembrane region" description="Helical" evidence="6">
    <location>
        <begin position="270"/>
        <end position="296"/>
    </location>
</feature>
<evidence type="ECO:0000256" key="4">
    <source>
        <dbReference type="ARBA" id="ARBA00022989"/>
    </source>
</evidence>
<feature type="transmembrane region" description="Helical" evidence="6">
    <location>
        <begin position="394"/>
        <end position="414"/>
    </location>
</feature>
<feature type="domain" description="Major facilitator superfamily (MFS) profile" evidence="7">
    <location>
        <begin position="28"/>
        <end position="417"/>
    </location>
</feature>
<evidence type="ECO:0000313" key="9">
    <source>
        <dbReference type="Proteomes" id="UP000078599"/>
    </source>
</evidence>
<feature type="transmembrane region" description="Helical" evidence="6">
    <location>
        <begin position="159"/>
        <end position="182"/>
    </location>
</feature>
<dbReference type="InterPro" id="IPR020846">
    <property type="entry name" value="MFS_dom"/>
</dbReference>
<dbReference type="EMBL" id="CTRI01000029">
    <property type="protein sequence ID" value="CQR38303.1"/>
    <property type="molecule type" value="Genomic_DNA"/>
</dbReference>
<dbReference type="InterPro" id="IPR036259">
    <property type="entry name" value="MFS_trans_sf"/>
</dbReference>
<dbReference type="PANTHER" id="PTHR43124">
    <property type="entry name" value="PURINE EFFLUX PUMP PBUE"/>
    <property type="match status" value="1"/>
</dbReference>
<evidence type="ECO:0000256" key="3">
    <source>
        <dbReference type="ARBA" id="ARBA00022692"/>
    </source>
</evidence>
<reference evidence="8 9" key="1">
    <citation type="submission" date="2015-03" db="EMBL/GenBank/DDBJ databases">
        <authorList>
            <person name="Regsiter A."/>
            <person name="william w."/>
        </authorList>
    </citation>
    <scope>NUCLEOTIDE SEQUENCE [LARGE SCALE GENOMIC DNA]</scope>
    <source>
        <strain evidence="8 9">CB1</strain>
    </source>
</reference>
<proteinExistence type="predicted"/>
<feature type="transmembrane region" description="Helical" evidence="6">
    <location>
        <begin position="332"/>
        <end position="354"/>
    </location>
</feature>
<accession>A0ABP1Z6U2</accession>
<dbReference type="SUPFAM" id="SSF103473">
    <property type="entry name" value="MFS general substrate transporter"/>
    <property type="match status" value="1"/>
</dbReference>
<sequence>MRNPSFRAGAASRGDIRRASGHGVSRMALAVLLAAAFVQALGYSAWMPLLPLYLRSYVAPGSTTEIAGNVGLLSGAYTLALFASAAWWGRLSDRHGRRLVLMGGFAVYLAGMFGSALAASLAQAYTARILSGVGAAAVIPAAQAHLADVSDRPARNRRFALLASASFIGFVTGPLLGTWLAGPVMGMSTQAMPWMVKLPLAVVAVLGVMLLPLLAWSLRAPGPRATEEAGTTSVVRDRRFAWTSMILAGLAAYAVGSFETGFNLLGPMRLGAAVGAVALLFVACSGFMLVAQGLLAWGPLRERFERRWMAAVLAVGAGFMLAAPRMPSMLSLGMTVAAVALSIGLVAPSLAYALLDHDPGAKGAKLGRLAAAGNLGQALGAFVSGGLFTLRPEAPFVAAAILLLGGSAGAWLYWRPRTPARVEAS</sequence>
<evidence type="ECO:0000256" key="1">
    <source>
        <dbReference type="ARBA" id="ARBA00004651"/>
    </source>
</evidence>
<feature type="transmembrane region" description="Helical" evidence="6">
    <location>
        <begin position="66"/>
        <end position="87"/>
    </location>
</feature>
<gene>
    <name evidence="8" type="ORF">THICB1_70387</name>
</gene>